<dbReference type="Proteomes" id="UP001054837">
    <property type="component" value="Unassembled WGS sequence"/>
</dbReference>
<name>A0AAV4RTW5_9ARAC</name>
<dbReference type="EMBL" id="BPLQ01006587">
    <property type="protein sequence ID" value="GIY23816.1"/>
    <property type="molecule type" value="Genomic_DNA"/>
</dbReference>
<proteinExistence type="predicted"/>
<feature type="compositionally biased region" description="Pro residues" evidence="1">
    <location>
        <begin position="57"/>
        <end position="66"/>
    </location>
</feature>
<sequence>MRFAGSNHAFAEEKSPLSTPSSQTRDSRTPSKTDHGRKARSSRCFISTDGRKHESPLSPPTPPPATAPSARHVRRSLSVAALNERCGSIASRRRRTLAPYIIPHQRPPCASVVAESGKGKDLSGMSCAGKGRGRPSQIRQDGRRSRLFVDTLQEQHCCSRRLDKTSRVPGGLGNFRLPLPSKLSFWNMYIFKERSQFSDISKNKF</sequence>
<organism evidence="2 3">
    <name type="scientific">Caerostris darwini</name>
    <dbReference type="NCBI Taxonomy" id="1538125"/>
    <lineage>
        <taxon>Eukaryota</taxon>
        <taxon>Metazoa</taxon>
        <taxon>Ecdysozoa</taxon>
        <taxon>Arthropoda</taxon>
        <taxon>Chelicerata</taxon>
        <taxon>Arachnida</taxon>
        <taxon>Araneae</taxon>
        <taxon>Araneomorphae</taxon>
        <taxon>Entelegynae</taxon>
        <taxon>Araneoidea</taxon>
        <taxon>Araneidae</taxon>
        <taxon>Caerostris</taxon>
    </lineage>
</organism>
<accession>A0AAV4RTW5</accession>
<evidence type="ECO:0000256" key="1">
    <source>
        <dbReference type="SAM" id="MobiDB-lite"/>
    </source>
</evidence>
<gene>
    <name evidence="2" type="ORF">CDAR_44061</name>
</gene>
<dbReference type="AlphaFoldDB" id="A0AAV4RTW5"/>
<comment type="caution">
    <text evidence="2">The sequence shown here is derived from an EMBL/GenBank/DDBJ whole genome shotgun (WGS) entry which is preliminary data.</text>
</comment>
<evidence type="ECO:0000313" key="3">
    <source>
        <dbReference type="Proteomes" id="UP001054837"/>
    </source>
</evidence>
<keyword evidence="3" id="KW-1185">Reference proteome</keyword>
<reference evidence="2 3" key="1">
    <citation type="submission" date="2021-06" db="EMBL/GenBank/DDBJ databases">
        <title>Caerostris darwini draft genome.</title>
        <authorList>
            <person name="Kono N."/>
            <person name="Arakawa K."/>
        </authorList>
    </citation>
    <scope>NUCLEOTIDE SEQUENCE [LARGE SCALE GENOMIC DNA]</scope>
</reference>
<protein>
    <submittedName>
        <fullName evidence="2">Uncharacterized protein</fullName>
    </submittedName>
</protein>
<evidence type="ECO:0000313" key="2">
    <source>
        <dbReference type="EMBL" id="GIY23816.1"/>
    </source>
</evidence>
<feature type="compositionally biased region" description="Basic and acidic residues" evidence="1">
    <location>
        <begin position="25"/>
        <end position="36"/>
    </location>
</feature>
<feature type="region of interest" description="Disordered" evidence="1">
    <location>
        <begin position="1"/>
        <end position="72"/>
    </location>
</feature>